<dbReference type="Pfam" id="PF20640">
    <property type="entry name" value="Rrn6_HB"/>
    <property type="match status" value="1"/>
</dbReference>
<dbReference type="PANTHER" id="PTHR28221:SF2">
    <property type="entry name" value="RNA POLYMERASE I-SPECIFIC TRANSCRIPTION INITIATION FACTOR RRN6"/>
    <property type="match status" value="1"/>
</dbReference>
<evidence type="ECO:0000313" key="6">
    <source>
        <dbReference type="Proteomes" id="UP000664203"/>
    </source>
</evidence>
<evidence type="ECO:0000256" key="1">
    <source>
        <dbReference type="SAM" id="MobiDB-lite"/>
    </source>
</evidence>
<evidence type="ECO:0000259" key="2">
    <source>
        <dbReference type="Pfam" id="PF10214"/>
    </source>
</evidence>
<feature type="domain" description="RRN6 helical bundle" evidence="4">
    <location>
        <begin position="552"/>
        <end position="745"/>
    </location>
</feature>
<dbReference type="OrthoDB" id="4090074at2759"/>
<dbReference type="InterPro" id="IPR019350">
    <property type="entry name" value="RNA_pol_I-sp_TIF_RRN6-like"/>
</dbReference>
<organism evidence="5 6">
    <name type="scientific">Alectoria fallacina</name>
    <dbReference type="NCBI Taxonomy" id="1903189"/>
    <lineage>
        <taxon>Eukaryota</taxon>
        <taxon>Fungi</taxon>
        <taxon>Dikarya</taxon>
        <taxon>Ascomycota</taxon>
        <taxon>Pezizomycotina</taxon>
        <taxon>Lecanoromycetes</taxon>
        <taxon>OSLEUM clade</taxon>
        <taxon>Lecanoromycetidae</taxon>
        <taxon>Lecanorales</taxon>
        <taxon>Lecanorineae</taxon>
        <taxon>Parmeliaceae</taxon>
        <taxon>Alectoria</taxon>
    </lineage>
</organism>
<dbReference type="InterPro" id="IPR048537">
    <property type="entry name" value="RRN6_HB"/>
</dbReference>
<evidence type="ECO:0000259" key="4">
    <source>
        <dbReference type="Pfam" id="PF20640"/>
    </source>
</evidence>
<dbReference type="Proteomes" id="UP000664203">
    <property type="component" value="Unassembled WGS sequence"/>
</dbReference>
<evidence type="ECO:0000259" key="3">
    <source>
        <dbReference type="Pfam" id="PF20639"/>
    </source>
</evidence>
<feature type="domain" description="RRN6 beta-propeller" evidence="2">
    <location>
        <begin position="60"/>
        <end position="442"/>
    </location>
</feature>
<dbReference type="EMBL" id="CAJPDR010000041">
    <property type="protein sequence ID" value="CAF9910222.1"/>
    <property type="molecule type" value="Genomic_DNA"/>
</dbReference>
<feature type="compositionally biased region" description="Basic residues" evidence="1">
    <location>
        <begin position="966"/>
        <end position="979"/>
    </location>
</feature>
<feature type="compositionally biased region" description="Polar residues" evidence="1">
    <location>
        <begin position="933"/>
        <end position="959"/>
    </location>
</feature>
<dbReference type="Pfam" id="PF10214">
    <property type="entry name" value="Rrn6_beta-prop"/>
    <property type="match status" value="1"/>
</dbReference>
<evidence type="ECO:0008006" key="7">
    <source>
        <dbReference type="Google" id="ProtNLM"/>
    </source>
</evidence>
<dbReference type="Pfam" id="PF20639">
    <property type="entry name" value="Rrn6_K-rich"/>
    <property type="match status" value="1"/>
</dbReference>
<evidence type="ECO:0000313" key="5">
    <source>
        <dbReference type="EMBL" id="CAF9910222.1"/>
    </source>
</evidence>
<proteinExistence type="predicted"/>
<feature type="region of interest" description="Disordered" evidence="1">
    <location>
        <begin position="786"/>
        <end position="844"/>
    </location>
</feature>
<protein>
    <recommendedName>
        <fullName evidence="7">RNA polymerase I-specific transcription initiation factor RRN6-like protein</fullName>
    </recommendedName>
</protein>
<sequence>MALSSAARQDSRIEADRTAKRAQNIKHLTHQYPELLPASSLLSGLAQISEAVDNVTSSHDPTVLELLAMGQAVDQDSNGRGSKTVSIAAVAGGPAGEAVRLVLLNNHKLGWEDSKNIRLSAFSAKGGEEGWWSGNGSPIQQLIFAEAEGRPSSWLAVRCHGAISVLRPQLRRNADMLPLAYAASNRNPPSRLCANHVVNLPIDQATDVPYSDVTFNPWYNQQIATVDQKGGWAVWDIEKMEKRPRGKRFWTAQKIRDGGLLDGLPEGETPTSSVTDGWGAVLWAGDLSTLVVVGRRMLAVFDVTDNPRRLVTPNLVSTTTSEWILDMKRSSKDSSHVFVITTFSIFWLQIASSAGNYGGEEVPAGAKCLLSWRHFRDPDDISLSLLVADDSERGARDDDKETTLVLLYSRLTGLVNAFTFQYARSSSNLAPCASDPYFLSLPNDGLDVVVSRANPHDSRRCSKISAISLKAMKYESPQGSTLSGLGQIYFENDVAFYQLSLLTNDLALSESLYAQLPKEFDAELCAPNTISRLEIAKTPAKIFRTFIIPNGYVDRDDKDSPQNRTTEERSDAESRASPAVLDEDPWTISFEWLETEIHGNLTDASPATAFHENLELLRTEIEDRVASGVPTMETLLRIVDASISVLDIDKAFGDFVDFLDDIKGLSAEHENGLDADEGRQLVVSNLLTPNLQAGLGIRDTAKLSSIYETLIQTWIVPLSRRIPGRVRIALEKLLRDIAGQICLASCTMRIVTGTRGEEKNPPESLEAGVRFALPVRRRISATDLGKGKERLDAVSSPPPASSQMSEDVGFMPSSSFAALPTPEPTPSLRSRSSVSSLAGSEDPASQRLRAYASLTPQPALPVKMLNLLGHWQVGVDPNKYDWEAAQQATITEGESEDESQARQRQRSEKRRKRRRENTVGPSSQPMPKRLGGSQPQQGQNTRDTQGSSQQTERVVTMSQVEPGKFGGRHAKNKNLKVKARPAGFK</sequence>
<dbReference type="GO" id="GO:0070860">
    <property type="term" value="C:RNA polymerase I core factor complex"/>
    <property type="evidence" value="ECO:0007669"/>
    <property type="project" value="TreeGrafter"/>
</dbReference>
<dbReference type="InterPro" id="IPR048536">
    <property type="entry name" value="Rrn6_K-rich"/>
</dbReference>
<accession>A0A8H3I0I2</accession>
<dbReference type="InterPro" id="IPR048535">
    <property type="entry name" value="RRN6_beta-prop"/>
</dbReference>
<dbReference type="GO" id="GO:0042790">
    <property type="term" value="P:nucleolar large rRNA transcription by RNA polymerase I"/>
    <property type="evidence" value="ECO:0007669"/>
    <property type="project" value="TreeGrafter"/>
</dbReference>
<reference evidence="5" key="1">
    <citation type="submission" date="2021-03" db="EMBL/GenBank/DDBJ databases">
        <authorList>
            <person name="Tagirdzhanova G."/>
        </authorList>
    </citation>
    <scope>NUCLEOTIDE SEQUENCE</scope>
</reference>
<dbReference type="GO" id="GO:0001179">
    <property type="term" value="F:RNA polymerase I general transcription initiation factor binding"/>
    <property type="evidence" value="ECO:0007669"/>
    <property type="project" value="TreeGrafter"/>
</dbReference>
<dbReference type="AlphaFoldDB" id="A0A8H3I0I2"/>
<dbReference type="PANTHER" id="PTHR28221">
    <property type="entry name" value="RNA POLYMERASE I-SPECIFIC TRANSCRIPTION INITIATION FACTOR RRN6"/>
    <property type="match status" value="1"/>
</dbReference>
<dbReference type="GO" id="GO:0001163">
    <property type="term" value="F:RNA polymerase I transcription regulatory region sequence-specific DNA binding"/>
    <property type="evidence" value="ECO:0007669"/>
    <property type="project" value="TreeGrafter"/>
</dbReference>
<feature type="compositionally biased region" description="Basic and acidic residues" evidence="1">
    <location>
        <begin position="554"/>
        <end position="574"/>
    </location>
</feature>
<feature type="region of interest" description="Disordered" evidence="1">
    <location>
        <begin position="888"/>
        <end position="985"/>
    </location>
</feature>
<feature type="compositionally biased region" description="Basic residues" evidence="1">
    <location>
        <begin position="903"/>
        <end position="915"/>
    </location>
</feature>
<gene>
    <name evidence="5" type="ORF">ALECFALPRED_006424</name>
</gene>
<comment type="caution">
    <text evidence="5">The sequence shown here is derived from an EMBL/GenBank/DDBJ whole genome shotgun (WGS) entry which is preliminary data.</text>
</comment>
<feature type="region of interest" description="Disordered" evidence="1">
    <location>
        <begin position="554"/>
        <end position="579"/>
    </location>
</feature>
<feature type="domain" description="RRN6 K-rich C-terminal" evidence="3">
    <location>
        <begin position="866"/>
        <end position="984"/>
    </location>
</feature>
<feature type="compositionally biased region" description="Low complexity" evidence="1">
    <location>
        <begin position="827"/>
        <end position="837"/>
    </location>
</feature>
<keyword evidence="6" id="KW-1185">Reference proteome</keyword>
<name>A0A8H3I0I2_9LECA</name>